<comment type="caution">
    <text evidence="1">The sequence shown here is derived from an EMBL/GenBank/DDBJ whole genome shotgun (WGS) entry which is preliminary data.</text>
</comment>
<keyword evidence="3" id="KW-1185">Reference proteome</keyword>
<reference evidence="1" key="1">
    <citation type="submission" date="2019-12" db="EMBL/GenBank/DDBJ databases">
        <title>Genome sequencing and annotation of Brassica cretica.</title>
        <authorList>
            <person name="Studholme D.J."/>
            <person name="Sarris P.F."/>
        </authorList>
    </citation>
    <scope>NUCLEOTIDE SEQUENCE</scope>
    <source>
        <strain evidence="1">PFS-102/07</strain>
        <tissue evidence="1">Leaf</tissue>
    </source>
</reference>
<name>A0A3N6PXV5_BRACR</name>
<proteinExistence type="predicted"/>
<organism evidence="1">
    <name type="scientific">Brassica cretica</name>
    <name type="common">Mustard</name>
    <dbReference type="NCBI Taxonomy" id="69181"/>
    <lineage>
        <taxon>Eukaryota</taxon>
        <taxon>Viridiplantae</taxon>
        <taxon>Streptophyta</taxon>
        <taxon>Embryophyta</taxon>
        <taxon>Tracheophyta</taxon>
        <taxon>Spermatophyta</taxon>
        <taxon>Magnoliopsida</taxon>
        <taxon>eudicotyledons</taxon>
        <taxon>Gunneridae</taxon>
        <taxon>Pentapetalae</taxon>
        <taxon>rosids</taxon>
        <taxon>malvids</taxon>
        <taxon>Brassicales</taxon>
        <taxon>Brassicaceae</taxon>
        <taxon>Brassiceae</taxon>
        <taxon>Brassica</taxon>
    </lineage>
</organism>
<dbReference type="Proteomes" id="UP000266723">
    <property type="component" value="Unassembled WGS sequence"/>
</dbReference>
<dbReference type="EMBL" id="QGKV02001556">
    <property type="protein sequence ID" value="KAF3516467.1"/>
    <property type="molecule type" value="Genomic_DNA"/>
</dbReference>
<dbReference type="EMBL" id="QGKY02000164">
    <property type="protein sequence ID" value="KAF2595178.1"/>
    <property type="molecule type" value="Genomic_DNA"/>
</dbReference>
<accession>A0A3N6PXV5</accession>
<evidence type="ECO:0000313" key="3">
    <source>
        <dbReference type="Proteomes" id="UP000266723"/>
    </source>
</evidence>
<dbReference type="AlphaFoldDB" id="A0A3N6PXV5"/>
<reference evidence="2 3" key="3">
    <citation type="journal article" date="2020" name="BMC Genomics">
        <title>Intraspecific diversification of the crop wild relative Brassica cretica Lam. using demographic model selection.</title>
        <authorList>
            <person name="Kioukis A."/>
            <person name="Michalopoulou V.A."/>
            <person name="Briers L."/>
            <person name="Pirintsos S."/>
            <person name="Studholme D.J."/>
            <person name="Pavlidis P."/>
            <person name="Sarris P.F."/>
        </authorList>
    </citation>
    <scope>NUCLEOTIDE SEQUENCE [LARGE SCALE GENOMIC DNA]</scope>
    <source>
        <strain evidence="3">cv. PFS-1207/04</strain>
        <strain evidence="2">PFS-1207/04</strain>
    </source>
</reference>
<reference evidence="2" key="2">
    <citation type="submission" date="2019-12" db="EMBL/GenBank/DDBJ databases">
        <authorList>
            <person name="Studholme D.J."/>
            <person name="Sarris P."/>
        </authorList>
    </citation>
    <scope>NUCLEOTIDE SEQUENCE</scope>
    <source>
        <strain evidence="2">PFS-1207/04</strain>
        <tissue evidence="2">Leaf</tissue>
    </source>
</reference>
<sequence>MDPSLGSMDLFFVITRPSFNIGSRSIQIIKMGENRSSEFIRKLAKRAGNITEKAKAHDMT</sequence>
<evidence type="ECO:0000313" key="1">
    <source>
        <dbReference type="EMBL" id="KAF2595178.1"/>
    </source>
</evidence>
<protein>
    <submittedName>
        <fullName evidence="1">Uncharacterized protein</fullName>
    </submittedName>
</protein>
<evidence type="ECO:0000313" key="2">
    <source>
        <dbReference type="EMBL" id="KAF3516467.1"/>
    </source>
</evidence>
<gene>
    <name evidence="2" type="ORF">DY000_02062235</name>
    <name evidence="1" type="ORF">F2Q70_00044437</name>
</gene>